<gene>
    <name evidence="3" type="ORF">BN2156_04566</name>
</gene>
<dbReference type="AlphaFoldDB" id="A0A0H5RV73"/>
<dbReference type="Gene3D" id="1.10.357.10">
    <property type="entry name" value="Tetracycline Repressor, domain 2"/>
    <property type="match status" value="1"/>
</dbReference>
<dbReference type="Proteomes" id="UP000199147">
    <property type="component" value="Unassembled WGS sequence"/>
</dbReference>
<dbReference type="PANTHER" id="PTHR30055:SF239">
    <property type="entry name" value="TRANSCRIPTIONAL REGULATORY PROTEIN"/>
    <property type="match status" value="1"/>
</dbReference>
<proteinExistence type="predicted"/>
<organism evidence="3 4">
    <name type="scientific">Mycolicibacterium neworleansense</name>
    <dbReference type="NCBI Taxonomy" id="146018"/>
    <lineage>
        <taxon>Bacteria</taxon>
        <taxon>Bacillati</taxon>
        <taxon>Actinomycetota</taxon>
        <taxon>Actinomycetes</taxon>
        <taxon>Mycobacteriales</taxon>
        <taxon>Mycobacteriaceae</taxon>
        <taxon>Mycolicibacterium</taxon>
    </lineage>
</organism>
<protein>
    <submittedName>
        <fullName evidence="3">Transcriptional regulatory protein</fullName>
    </submittedName>
</protein>
<dbReference type="InterPro" id="IPR009057">
    <property type="entry name" value="Homeodomain-like_sf"/>
</dbReference>
<sequence length="188" mass="21042">MAGERKGTPGSLTADDWIQAGYALLASDGMRALKIERLCEQIGATRGSFYWHFTDMKGYRAALVASWNAFLEQDRRSLAELEDLPPRERLSRMMQQLLSPQHWTLERAMREWARSDDIAAANVRAADHRVLVAVTKAYLDYGFSPEDAALRGQTTFATGIGVLHLMDSTDALTTADRSERFLDLMLGS</sequence>
<evidence type="ECO:0000313" key="4">
    <source>
        <dbReference type="Proteomes" id="UP000199147"/>
    </source>
</evidence>
<reference evidence="4" key="1">
    <citation type="submission" date="2015-07" db="EMBL/GenBank/DDBJ databases">
        <authorList>
            <person name="Urmite Genomes"/>
        </authorList>
    </citation>
    <scope>NUCLEOTIDE SEQUENCE [LARGE SCALE GENOMIC DNA]</scope>
    <source>
        <strain evidence="4">type strain: ATCC 49404</strain>
    </source>
</reference>
<evidence type="ECO:0000256" key="1">
    <source>
        <dbReference type="ARBA" id="ARBA00023125"/>
    </source>
</evidence>
<dbReference type="RefSeq" id="WP_090517125.1">
    <property type="nucleotide sequence ID" value="NZ_CWKH01000002.1"/>
</dbReference>
<dbReference type="SUPFAM" id="SSF46689">
    <property type="entry name" value="Homeodomain-like"/>
    <property type="match status" value="1"/>
</dbReference>
<keyword evidence="4" id="KW-1185">Reference proteome</keyword>
<dbReference type="GO" id="GO:0003700">
    <property type="term" value="F:DNA-binding transcription factor activity"/>
    <property type="evidence" value="ECO:0007669"/>
    <property type="project" value="TreeGrafter"/>
</dbReference>
<dbReference type="GO" id="GO:0000976">
    <property type="term" value="F:transcription cis-regulatory region binding"/>
    <property type="evidence" value="ECO:0007669"/>
    <property type="project" value="TreeGrafter"/>
</dbReference>
<dbReference type="InterPro" id="IPR001647">
    <property type="entry name" value="HTH_TetR"/>
</dbReference>
<feature type="domain" description="HTH tetR-type" evidence="2">
    <location>
        <begin position="18"/>
        <end position="56"/>
    </location>
</feature>
<dbReference type="PANTHER" id="PTHR30055">
    <property type="entry name" value="HTH-TYPE TRANSCRIPTIONAL REGULATOR RUTR"/>
    <property type="match status" value="1"/>
</dbReference>
<dbReference type="STRING" id="146018.BN2156_04566"/>
<accession>A0A0H5RV73</accession>
<dbReference type="InterPro" id="IPR050109">
    <property type="entry name" value="HTH-type_TetR-like_transc_reg"/>
</dbReference>
<evidence type="ECO:0000259" key="2">
    <source>
        <dbReference type="Pfam" id="PF00440"/>
    </source>
</evidence>
<dbReference type="OrthoDB" id="3218408at2"/>
<dbReference type="EMBL" id="CWKH01000002">
    <property type="protein sequence ID" value="CRZ17676.1"/>
    <property type="molecule type" value="Genomic_DNA"/>
</dbReference>
<dbReference type="Pfam" id="PF00440">
    <property type="entry name" value="TetR_N"/>
    <property type="match status" value="1"/>
</dbReference>
<name>A0A0H5RV73_9MYCO</name>
<keyword evidence="1" id="KW-0238">DNA-binding</keyword>
<evidence type="ECO:0000313" key="3">
    <source>
        <dbReference type="EMBL" id="CRZ17676.1"/>
    </source>
</evidence>